<dbReference type="eggNOG" id="COG1052">
    <property type="taxonomic scope" value="Bacteria"/>
</dbReference>
<keyword evidence="2 4" id="KW-0560">Oxidoreductase</keyword>
<organism evidence="7 8">
    <name type="scientific">Clostridium bornimense</name>
    <dbReference type="NCBI Taxonomy" id="1216932"/>
    <lineage>
        <taxon>Bacteria</taxon>
        <taxon>Bacillati</taxon>
        <taxon>Bacillota</taxon>
        <taxon>Clostridia</taxon>
        <taxon>Eubacteriales</taxon>
        <taxon>Clostridiaceae</taxon>
        <taxon>Clostridium</taxon>
    </lineage>
</organism>
<dbReference type="EC" id="1.1.1.95" evidence="7"/>
<evidence type="ECO:0000259" key="5">
    <source>
        <dbReference type="Pfam" id="PF00389"/>
    </source>
</evidence>
<name>W6SH34_9CLOT</name>
<sequence length="331" mass="37905">MKIVICDYPDVLIRDLDYEKKLLQDNITDAEIVIYQYKDNKEEFIEVVKDADAILTAFLPIDKEIIDKAKKLKCISINAVGYDTVDVIEASKKKISVLVINEYCTQEVADHTLSLILSLERGIKHYINDIDRKHIWQYQSIDGLRRLEDETLGIFGFGKIGQAVAKRALAFGMKVVVVDPYVDKEKAKSLGVEIVDEEYILEYADIISNHMSQNNENKDYFNRYRFSKMKRSPIFINVGRGGSVNESDLLEALDMGIVRGAGLDVLKEENPNLEINELINRENVIITPHAAFYSEKSMRSLQKISCENIIYYFNGEMNKVSRVVNIKKDKS</sequence>
<dbReference type="GO" id="GO:0003714">
    <property type="term" value="F:transcription corepressor activity"/>
    <property type="evidence" value="ECO:0007669"/>
    <property type="project" value="InterPro"/>
</dbReference>
<dbReference type="EMBL" id="HG917868">
    <property type="protein sequence ID" value="CDM68980.1"/>
    <property type="molecule type" value="Genomic_DNA"/>
</dbReference>
<dbReference type="Gene3D" id="3.40.50.720">
    <property type="entry name" value="NAD(P)-binding Rossmann-like Domain"/>
    <property type="match status" value="2"/>
</dbReference>
<feature type="domain" description="D-isomer specific 2-hydroxyacid dehydrogenase catalytic" evidence="5">
    <location>
        <begin position="17"/>
        <end position="317"/>
    </location>
</feature>
<proteinExistence type="inferred from homology"/>
<dbReference type="InterPro" id="IPR006139">
    <property type="entry name" value="D-isomer_2_OHA_DH_cat_dom"/>
</dbReference>
<dbReference type="SUPFAM" id="SSF52283">
    <property type="entry name" value="Formate/glycerate dehydrogenase catalytic domain-like"/>
    <property type="match status" value="1"/>
</dbReference>
<dbReference type="InterPro" id="IPR050418">
    <property type="entry name" value="D-iso_2-hydroxyacid_DH_PdxB"/>
</dbReference>
<dbReference type="RefSeq" id="WP_044038541.1">
    <property type="nucleotide sequence ID" value="NZ_HG917868.1"/>
</dbReference>
<dbReference type="Pfam" id="PF00389">
    <property type="entry name" value="2-Hacid_dh"/>
    <property type="match status" value="1"/>
</dbReference>
<dbReference type="InterPro" id="IPR036291">
    <property type="entry name" value="NAD(P)-bd_dom_sf"/>
</dbReference>
<dbReference type="PANTHER" id="PTHR43761:SF1">
    <property type="entry name" value="D-ISOMER SPECIFIC 2-HYDROXYACID DEHYDROGENASE CATALYTIC DOMAIN-CONTAINING PROTEIN-RELATED"/>
    <property type="match status" value="1"/>
</dbReference>
<dbReference type="PANTHER" id="PTHR43761">
    <property type="entry name" value="D-ISOMER SPECIFIC 2-HYDROXYACID DEHYDROGENASE FAMILY PROTEIN (AFU_ORTHOLOGUE AFUA_1G13630)"/>
    <property type="match status" value="1"/>
</dbReference>
<evidence type="ECO:0000259" key="6">
    <source>
        <dbReference type="Pfam" id="PF02826"/>
    </source>
</evidence>
<dbReference type="Proteomes" id="UP000019426">
    <property type="component" value="Chromosome M2/40_rep1"/>
</dbReference>
<dbReference type="GO" id="GO:0004617">
    <property type="term" value="F:phosphoglycerate dehydrogenase activity"/>
    <property type="evidence" value="ECO:0007669"/>
    <property type="project" value="UniProtKB-EC"/>
</dbReference>
<evidence type="ECO:0000313" key="7">
    <source>
        <dbReference type="EMBL" id="CDM68980.1"/>
    </source>
</evidence>
<evidence type="ECO:0000256" key="4">
    <source>
        <dbReference type="RuleBase" id="RU003719"/>
    </source>
</evidence>
<protein>
    <submittedName>
        <fullName evidence="7">D-3-phosphoglycerate dehydrogenase</fullName>
        <ecNumber evidence="7">1.1.1.95</ecNumber>
    </submittedName>
</protein>
<dbReference type="OrthoDB" id="9805416at2"/>
<evidence type="ECO:0000256" key="1">
    <source>
        <dbReference type="ARBA" id="ARBA00005854"/>
    </source>
</evidence>
<keyword evidence="8" id="KW-1185">Reference proteome</keyword>
<dbReference type="InterPro" id="IPR006140">
    <property type="entry name" value="D-isomer_DH_NAD-bd"/>
</dbReference>
<accession>W6SH34</accession>
<dbReference type="STRING" id="1216932.CM240_1822"/>
<comment type="similarity">
    <text evidence="1 4">Belongs to the D-isomer specific 2-hydroxyacid dehydrogenase family.</text>
</comment>
<reference evidence="7 8" key="1">
    <citation type="submission" date="2013-11" db="EMBL/GenBank/DDBJ databases">
        <title>Complete genome sequence of Clostridum sp. M2/40.</title>
        <authorList>
            <person name="Wibberg D."/>
            <person name="Puehler A."/>
            <person name="Schlueter A."/>
        </authorList>
    </citation>
    <scope>NUCLEOTIDE SEQUENCE [LARGE SCALE GENOMIC DNA]</scope>
    <source>
        <strain evidence="8">M2/40</strain>
    </source>
</reference>
<evidence type="ECO:0000313" key="8">
    <source>
        <dbReference type="Proteomes" id="UP000019426"/>
    </source>
</evidence>
<gene>
    <name evidence="7" type="ORF">CM240_1822</name>
</gene>
<dbReference type="HOGENOM" id="CLU_019796_1_3_9"/>
<dbReference type="CDD" id="cd05299">
    <property type="entry name" value="CtBP_dh"/>
    <property type="match status" value="1"/>
</dbReference>
<feature type="domain" description="D-isomer specific 2-hydroxyacid dehydrogenase NAD-binding" evidence="6">
    <location>
        <begin position="113"/>
        <end position="291"/>
    </location>
</feature>
<dbReference type="GO" id="GO:0051287">
    <property type="term" value="F:NAD binding"/>
    <property type="evidence" value="ECO:0007669"/>
    <property type="project" value="InterPro"/>
</dbReference>
<dbReference type="Pfam" id="PF02826">
    <property type="entry name" value="2-Hacid_dh_C"/>
    <property type="match status" value="1"/>
</dbReference>
<dbReference type="SUPFAM" id="SSF51735">
    <property type="entry name" value="NAD(P)-binding Rossmann-fold domains"/>
    <property type="match status" value="1"/>
</dbReference>
<dbReference type="InterPro" id="IPR043322">
    <property type="entry name" value="CtBP"/>
</dbReference>
<evidence type="ECO:0000256" key="2">
    <source>
        <dbReference type="ARBA" id="ARBA00023002"/>
    </source>
</evidence>
<dbReference type="AlphaFoldDB" id="W6SH34"/>
<evidence type="ECO:0000256" key="3">
    <source>
        <dbReference type="ARBA" id="ARBA00023027"/>
    </source>
</evidence>
<dbReference type="PATRIC" id="fig|1216932.3.peg.1818"/>
<dbReference type="KEGG" id="clt:CM240_1822"/>
<keyword evidence="3" id="KW-0520">NAD</keyword>